<name>A0A5C3L1Y5_COPMA</name>
<keyword evidence="6 10" id="KW-0106">Calcium</keyword>
<keyword evidence="7 11" id="KW-1015">Disulfide bond</keyword>
<organism evidence="13 14">
    <name type="scientific">Coprinopsis marcescibilis</name>
    <name type="common">Agaric fungus</name>
    <name type="synonym">Psathyrella marcescibilis</name>
    <dbReference type="NCBI Taxonomy" id="230819"/>
    <lineage>
        <taxon>Eukaryota</taxon>
        <taxon>Fungi</taxon>
        <taxon>Dikarya</taxon>
        <taxon>Basidiomycota</taxon>
        <taxon>Agaricomycotina</taxon>
        <taxon>Agaricomycetes</taxon>
        <taxon>Agaricomycetidae</taxon>
        <taxon>Agaricales</taxon>
        <taxon>Agaricineae</taxon>
        <taxon>Psathyrellaceae</taxon>
        <taxon>Coprinopsis</taxon>
    </lineage>
</organism>
<keyword evidence="12" id="KW-0326">Glycosidase</keyword>
<evidence type="ECO:0000256" key="6">
    <source>
        <dbReference type="ARBA" id="ARBA00022837"/>
    </source>
</evidence>
<keyword evidence="4 10" id="KW-0479">Metal-binding</keyword>
<dbReference type="InterPro" id="IPR012341">
    <property type="entry name" value="6hp_glycosidase-like_sf"/>
</dbReference>
<dbReference type="PRINTS" id="PR00747">
    <property type="entry name" value="GLYHDRLASE47"/>
</dbReference>
<dbReference type="GO" id="GO:0004571">
    <property type="term" value="F:mannosyl-oligosaccharide 1,2-alpha-mannosidase activity"/>
    <property type="evidence" value="ECO:0007669"/>
    <property type="project" value="UniProtKB-EC"/>
</dbReference>
<proteinExistence type="inferred from homology"/>
<feature type="binding site" evidence="10">
    <location>
        <position position="605"/>
    </location>
    <ligand>
        <name>Ca(2+)</name>
        <dbReference type="ChEBI" id="CHEBI:29108"/>
    </ligand>
</feature>
<dbReference type="Proteomes" id="UP000307440">
    <property type="component" value="Unassembled WGS sequence"/>
</dbReference>
<evidence type="ECO:0000256" key="2">
    <source>
        <dbReference type="ARBA" id="ARBA00004922"/>
    </source>
</evidence>
<dbReference type="Pfam" id="PF01532">
    <property type="entry name" value="Glyco_hydro_47"/>
    <property type="match status" value="1"/>
</dbReference>
<protein>
    <recommendedName>
        <fullName evidence="12">alpha-1,2-Mannosidase</fullName>
        <ecNumber evidence="12">3.2.1.-</ecNumber>
    </recommendedName>
</protein>
<evidence type="ECO:0000256" key="12">
    <source>
        <dbReference type="RuleBase" id="RU361193"/>
    </source>
</evidence>
<comment type="pathway">
    <text evidence="2">Protein modification; protein glycosylation.</text>
</comment>
<evidence type="ECO:0000256" key="10">
    <source>
        <dbReference type="PIRSR" id="PIRSR601382-2"/>
    </source>
</evidence>
<dbReference type="SUPFAM" id="SSF48225">
    <property type="entry name" value="Seven-hairpin glycosidases"/>
    <property type="match status" value="1"/>
</dbReference>
<comment type="catalytic activity">
    <reaction evidence="9">
        <text>N(4)-(alpha-D-Man-(1-&gt;2)-alpha-D-Man-(1-&gt;2)-alpha-D-Man-(1-&gt;3)-[alpha-D-Man-(1-&gt;2)-alpha-D-Man-(1-&gt;3)-[alpha-D-Man-(1-&gt;2)-alpha-D-Man-(1-&gt;6)]-alpha-D-Man-(1-&gt;6)]-beta-D-Man-(1-&gt;4)-beta-D-GlcNAc-(1-&gt;4)-beta-D-GlcNAc)-L-asparaginyl-[protein] (N-glucan mannose isomer 9A1,2,3B1,2,3) + 4 H2O = N(4)-(alpha-D-Man-(1-&gt;3)-[alpha-D-Man-(1-&gt;3)-[alpha-D-Man-(1-&gt;6)]-alpha-D-Man-(1-&gt;6)]-beta-D-Man-(1-&gt;4)-beta-D-GlcNAc-(1-&gt;4)-beta-D-GlcNAc)-L-asparaginyl-[protein] (N-glucan mannose isomer 5A1,2) + 4 beta-D-mannose</text>
        <dbReference type="Rhea" id="RHEA:56008"/>
        <dbReference type="Rhea" id="RHEA-COMP:14356"/>
        <dbReference type="Rhea" id="RHEA-COMP:14367"/>
        <dbReference type="ChEBI" id="CHEBI:15377"/>
        <dbReference type="ChEBI" id="CHEBI:28563"/>
        <dbReference type="ChEBI" id="CHEBI:59087"/>
        <dbReference type="ChEBI" id="CHEBI:139493"/>
        <dbReference type="EC" id="3.2.1.113"/>
    </reaction>
</comment>
<dbReference type="PANTHER" id="PTHR11742:SF55">
    <property type="entry name" value="ENDOPLASMIC RETICULUM MANNOSYL-OLIGOSACCHARIDE 1,2-ALPHA-MANNOSIDASE"/>
    <property type="match status" value="1"/>
</dbReference>
<dbReference type="EMBL" id="ML210177">
    <property type="protein sequence ID" value="TFK26226.1"/>
    <property type="molecule type" value="Genomic_DNA"/>
</dbReference>
<dbReference type="Gene3D" id="1.50.10.10">
    <property type="match status" value="1"/>
</dbReference>
<dbReference type="InterPro" id="IPR036026">
    <property type="entry name" value="Seven-hairpin_glycosidases"/>
</dbReference>
<evidence type="ECO:0000256" key="1">
    <source>
        <dbReference type="ARBA" id="ARBA00001913"/>
    </source>
</evidence>
<dbReference type="GO" id="GO:0036503">
    <property type="term" value="P:ERAD pathway"/>
    <property type="evidence" value="ECO:0007669"/>
    <property type="project" value="UniProtKB-ARBA"/>
</dbReference>
<evidence type="ECO:0000256" key="3">
    <source>
        <dbReference type="ARBA" id="ARBA00007658"/>
    </source>
</evidence>
<comment type="cofactor">
    <cofactor evidence="1 10">
        <name>Ca(2+)</name>
        <dbReference type="ChEBI" id="CHEBI:29108"/>
    </cofactor>
</comment>
<dbReference type="GO" id="GO:0005783">
    <property type="term" value="C:endoplasmic reticulum"/>
    <property type="evidence" value="ECO:0007669"/>
    <property type="project" value="TreeGrafter"/>
</dbReference>
<dbReference type="STRING" id="230819.A0A5C3L1Y5"/>
<dbReference type="GO" id="GO:0005509">
    <property type="term" value="F:calcium ion binding"/>
    <property type="evidence" value="ECO:0007669"/>
    <property type="project" value="InterPro"/>
</dbReference>
<keyword evidence="5 12" id="KW-0378">Hydrolase</keyword>
<evidence type="ECO:0000256" key="4">
    <source>
        <dbReference type="ARBA" id="ARBA00022723"/>
    </source>
</evidence>
<comment type="similarity">
    <text evidence="3 12">Belongs to the glycosyl hydrolase 47 family.</text>
</comment>
<reference evidence="13 14" key="1">
    <citation type="journal article" date="2019" name="Nat. Ecol. Evol.">
        <title>Megaphylogeny resolves global patterns of mushroom evolution.</title>
        <authorList>
            <person name="Varga T."/>
            <person name="Krizsan K."/>
            <person name="Foldi C."/>
            <person name="Dima B."/>
            <person name="Sanchez-Garcia M."/>
            <person name="Sanchez-Ramirez S."/>
            <person name="Szollosi G.J."/>
            <person name="Szarkandi J.G."/>
            <person name="Papp V."/>
            <person name="Albert L."/>
            <person name="Andreopoulos W."/>
            <person name="Angelini C."/>
            <person name="Antonin V."/>
            <person name="Barry K.W."/>
            <person name="Bougher N.L."/>
            <person name="Buchanan P."/>
            <person name="Buyck B."/>
            <person name="Bense V."/>
            <person name="Catcheside P."/>
            <person name="Chovatia M."/>
            <person name="Cooper J."/>
            <person name="Damon W."/>
            <person name="Desjardin D."/>
            <person name="Finy P."/>
            <person name="Geml J."/>
            <person name="Haridas S."/>
            <person name="Hughes K."/>
            <person name="Justo A."/>
            <person name="Karasinski D."/>
            <person name="Kautmanova I."/>
            <person name="Kiss B."/>
            <person name="Kocsube S."/>
            <person name="Kotiranta H."/>
            <person name="LaButti K.M."/>
            <person name="Lechner B.E."/>
            <person name="Liimatainen K."/>
            <person name="Lipzen A."/>
            <person name="Lukacs Z."/>
            <person name="Mihaltcheva S."/>
            <person name="Morgado L.N."/>
            <person name="Niskanen T."/>
            <person name="Noordeloos M.E."/>
            <person name="Ohm R.A."/>
            <person name="Ortiz-Santana B."/>
            <person name="Ovrebo C."/>
            <person name="Racz N."/>
            <person name="Riley R."/>
            <person name="Savchenko A."/>
            <person name="Shiryaev A."/>
            <person name="Soop K."/>
            <person name="Spirin V."/>
            <person name="Szebenyi C."/>
            <person name="Tomsovsky M."/>
            <person name="Tulloss R.E."/>
            <person name="Uehling J."/>
            <person name="Grigoriev I.V."/>
            <person name="Vagvolgyi C."/>
            <person name="Papp T."/>
            <person name="Martin F.M."/>
            <person name="Miettinen O."/>
            <person name="Hibbett D.S."/>
            <person name="Nagy L.G."/>
        </authorList>
    </citation>
    <scope>NUCLEOTIDE SEQUENCE [LARGE SCALE GENOMIC DNA]</scope>
    <source>
        <strain evidence="13 14">CBS 121175</strain>
    </source>
</reference>
<dbReference type="InterPro" id="IPR050749">
    <property type="entry name" value="Glycosyl_Hydrolase_47"/>
</dbReference>
<evidence type="ECO:0000256" key="5">
    <source>
        <dbReference type="ARBA" id="ARBA00022801"/>
    </source>
</evidence>
<evidence type="ECO:0000256" key="7">
    <source>
        <dbReference type="ARBA" id="ARBA00023157"/>
    </source>
</evidence>
<evidence type="ECO:0000256" key="8">
    <source>
        <dbReference type="ARBA" id="ARBA00047669"/>
    </source>
</evidence>
<dbReference type="GO" id="GO:0005975">
    <property type="term" value="P:carbohydrate metabolic process"/>
    <property type="evidence" value="ECO:0007669"/>
    <property type="project" value="InterPro"/>
</dbReference>
<keyword evidence="14" id="KW-1185">Reference proteome</keyword>
<evidence type="ECO:0000313" key="13">
    <source>
        <dbReference type="EMBL" id="TFK26226.1"/>
    </source>
</evidence>
<dbReference type="EC" id="3.2.1.-" evidence="12"/>
<dbReference type="OrthoDB" id="8118055at2759"/>
<dbReference type="PANTHER" id="PTHR11742">
    <property type="entry name" value="MANNOSYL-OLIGOSACCHARIDE ALPHA-1,2-MANNOSIDASE-RELATED"/>
    <property type="match status" value="1"/>
</dbReference>
<accession>A0A5C3L1Y5</accession>
<gene>
    <name evidence="13" type="ORF">FA15DRAFT_638051</name>
</gene>
<feature type="disulfide bond" evidence="11">
    <location>
        <begin position="360"/>
        <end position="424"/>
    </location>
</feature>
<evidence type="ECO:0000256" key="11">
    <source>
        <dbReference type="PIRSR" id="PIRSR601382-3"/>
    </source>
</evidence>
<sequence length="627" mass="70550">MYSVSARSYQKLLIRFRQFSREKPIQTKIIFGALGLVLAVALFKSLPGAASSTIFKYSGADAYVPSNVWRYRADQVKQAIGHAYHGYEKYAMPKDELRPMTEEGMNQYNGWALTVFDSLDTLWLLGFKDEYKRALKVVESIDFKRVVHVQGQVPFFETVIRYLGGMLSAYALTKDPMLLRRAEDLADTLQPIFSSPSGLAWFSLNPSTNTTAGETNGVLAEIASFQLEYTYLAHATGKKKYLEPVQTLNKLFYQANLGKTNGMLPIDWNLATGVPRGHDIRISVGAQADSSHEYLLKQYLLTAKTDKVNLELYLHATSHILTNLLYMSPNRQMLYVTDTVANSHSGNSAVPSHVFEHLSCFLPGLLALGADRLPLDDLSKLGIDLNTLGADARFGNASRQHQAVREFDLKKLHMWAAEGLAQSCWMEYADQASGLGPDEVLMSGNSQGTYVWDPVKNSWVLDSPAEEASLWLDVMKSWKHSGSKAPIPGLTTPRPVSYSGRGSGRDYYIRKANYLLRPETVESLYILWKVTGDPKWRARGWAIFEAIEREAKTSSGYVTIKNVALSPPTRGNSMPSFFLAETLKYLYLLFSEEDKLPIDKWVFNTEAHPFPVFSWTEEERRIFNISL</sequence>
<evidence type="ECO:0000313" key="14">
    <source>
        <dbReference type="Proteomes" id="UP000307440"/>
    </source>
</evidence>
<dbReference type="GO" id="GO:0016020">
    <property type="term" value="C:membrane"/>
    <property type="evidence" value="ECO:0007669"/>
    <property type="project" value="InterPro"/>
</dbReference>
<dbReference type="InterPro" id="IPR001382">
    <property type="entry name" value="Glyco_hydro_47"/>
</dbReference>
<dbReference type="AlphaFoldDB" id="A0A5C3L1Y5"/>
<comment type="catalytic activity">
    <reaction evidence="8">
        <text>N(4)-(alpha-D-Man-(1-&gt;2)-alpha-D-Man-(1-&gt;2)-alpha-D-Man-(1-&gt;3)-[alpha-D-Man-(1-&gt;3)-[alpha-D-Man-(1-&gt;2)-alpha-D-Man-(1-&gt;6)]-alpha-D-Man-(1-&gt;6)]-beta-D-Man-(1-&gt;4)-beta-D-GlcNAc-(1-&gt;4)-beta-D-GlcNAc)-L-asparaginyl-[protein] (N-glucan mannose isomer 8A1,2,3B1,3) + 3 H2O = N(4)-(alpha-D-Man-(1-&gt;3)-[alpha-D-Man-(1-&gt;3)-[alpha-D-Man-(1-&gt;6)]-alpha-D-Man-(1-&gt;6)]-beta-D-Man-(1-&gt;4)-beta-D-GlcNAc-(1-&gt;4)-beta-D-GlcNAc)-L-asparaginyl-[protein] (N-glucan mannose isomer 5A1,2) + 3 beta-D-mannose</text>
        <dbReference type="Rhea" id="RHEA:56028"/>
        <dbReference type="Rhea" id="RHEA-COMP:14358"/>
        <dbReference type="Rhea" id="RHEA-COMP:14367"/>
        <dbReference type="ChEBI" id="CHEBI:15377"/>
        <dbReference type="ChEBI" id="CHEBI:28563"/>
        <dbReference type="ChEBI" id="CHEBI:59087"/>
        <dbReference type="ChEBI" id="CHEBI:60628"/>
        <dbReference type="EC" id="3.2.1.113"/>
    </reaction>
</comment>
<evidence type="ECO:0000256" key="9">
    <source>
        <dbReference type="ARBA" id="ARBA00048605"/>
    </source>
</evidence>